<dbReference type="PROSITE" id="PS50026">
    <property type="entry name" value="EGF_3"/>
    <property type="match status" value="1"/>
</dbReference>
<dbReference type="GO" id="GO:0008237">
    <property type="term" value="F:metallopeptidase activity"/>
    <property type="evidence" value="ECO:0007669"/>
    <property type="project" value="UniProtKB-KW"/>
</dbReference>
<keyword evidence="14" id="KW-1185">Reference proteome</keyword>
<feature type="disulfide bond" evidence="10">
    <location>
        <begin position="2135"/>
        <end position="2145"/>
    </location>
</feature>
<gene>
    <name evidence="13" type="ORF">HYH03_006847</name>
</gene>
<dbReference type="Gene3D" id="2.10.25.10">
    <property type="entry name" value="Laminin"/>
    <property type="match status" value="1"/>
</dbReference>
<evidence type="ECO:0000313" key="14">
    <source>
        <dbReference type="Proteomes" id="UP000612055"/>
    </source>
</evidence>
<dbReference type="GO" id="GO:0004866">
    <property type="term" value="F:endopeptidase inhibitor activity"/>
    <property type="evidence" value="ECO:0007669"/>
    <property type="project" value="InterPro"/>
</dbReference>
<dbReference type="GO" id="GO:0006508">
    <property type="term" value="P:proteolysis"/>
    <property type="evidence" value="ECO:0007669"/>
    <property type="project" value="UniProtKB-KW"/>
</dbReference>
<dbReference type="GO" id="GO:0046872">
    <property type="term" value="F:metal ion binding"/>
    <property type="evidence" value="ECO:0007669"/>
    <property type="project" value="UniProtKB-KW"/>
</dbReference>
<keyword evidence="5" id="KW-0479">Metal-binding</keyword>
<keyword evidence="6 11" id="KW-0732">Signal</keyword>
<feature type="domain" description="EGF-like" evidence="12">
    <location>
        <begin position="2131"/>
        <end position="2164"/>
    </location>
</feature>
<keyword evidence="10" id="KW-1015">Disulfide bond</keyword>
<dbReference type="InterPro" id="IPR000742">
    <property type="entry name" value="EGF"/>
</dbReference>
<comment type="subcellular location">
    <subcellularLocation>
        <location evidence="2">Secreted</location>
    </subcellularLocation>
</comment>
<dbReference type="EMBL" id="JAEHOE010000027">
    <property type="protein sequence ID" value="KAG2494912.1"/>
    <property type="molecule type" value="Genomic_DNA"/>
</dbReference>
<evidence type="ECO:0000256" key="10">
    <source>
        <dbReference type="PROSITE-ProRule" id="PRU00076"/>
    </source>
</evidence>
<evidence type="ECO:0000256" key="5">
    <source>
        <dbReference type="ARBA" id="ARBA00022723"/>
    </source>
</evidence>
<accession>A0A835Y1M7</accession>
<keyword evidence="8" id="KW-0862">Zinc</keyword>
<evidence type="ECO:0000256" key="1">
    <source>
        <dbReference type="ARBA" id="ARBA00001947"/>
    </source>
</evidence>
<dbReference type="CDD" id="cd00055">
    <property type="entry name" value="EGF_Lam"/>
    <property type="match status" value="1"/>
</dbReference>
<dbReference type="OrthoDB" id="543368at2759"/>
<dbReference type="PANTHER" id="PTHR13062">
    <property type="entry name" value="COLLAGENASE"/>
    <property type="match status" value="1"/>
</dbReference>
<dbReference type="InterPro" id="IPR002049">
    <property type="entry name" value="LE_dom"/>
</dbReference>
<feature type="signal peptide" evidence="11">
    <location>
        <begin position="1"/>
        <end position="18"/>
    </location>
</feature>
<keyword evidence="7" id="KW-0378">Hydrolase</keyword>
<dbReference type="InterPro" id="IPR041246">
    <property type="entry name" value="Bact_MG10"/>
</dbReference>
<evidence type="ECO:0000256" key="4">
    <source>
        <dbReference type="ARBA" id="ARBA00022670"/>
    </source>
</evidence>
<evidence type="ECO:0000256" key="9">
    <source>
        <dbReference type="ARBA" id="ARBA00023049"/>
    </source>
</evidence>
<feature type="chain" id="PRO_5032932918" description="EGF-like domain-containing protein" evidence="11">
    <location>
        <begin position="19"/>
        <end position="2168"/>
    </location>
</feature>
<reference evidence="13" key="1">
    <citation type="journal article" date="2020" name="bioRxiv">
        <title>Comparative genomics of Chlamydomonas.</title>
        <authorList>
            <person name="Craig R.J."/>
            <person name="Hasan A.R."/>
            <person name="Ness R.W."/>
            <person name="Keightley P.D."/>
        </authorList>
    </citation>
    <scope>NUCLEOTIDE SEQUENCE</scope>
    <source>
        <strain evidence="13">CCAP 11/70</strain>
    </source>
</reference>
<evidence type="ECO:0000313" key="13">
    <source>
        <dbReference type="EMBL" id="KAG2494912.1"/>
    </source>
</evidence>
<keyword evidence="9" id="KW-0482">Metalloprotease</keyword>
<keyword evidence="10" id="KW-0245">EGF-like domain</keyword>
<comment type="caution">
    <text evidence="10">Lacks conserved residue(s) required for the propagation of feature annotation.</text>
</comment>
<keyword evidence="3" id="KW-0964">Secreted</keyword>
<dbReference type="Pfam" id="PF00207">
    <property type="entry name" value="A2M"/>
    <property type="match status" value="1"/>
</dbReference>
<name>A0A835Y1M7_9CHLO</name>
<evidence type="ECO:0000256" key="8">
    <source>
        <dbReference type="ARBA" id="ARBA00022833"/>
    </source>
</evidence>
<dbReference type="InterPro" id="IPR001599">
    <property type="entry name" value="Macroglobln_a2"/>
</dbReference>
<dbReference type="PANTHER" id="PTHR13062:SF12">
    <property type="entry name" value="ALPHA-2-MACROGLOBULIN DOMAIN-CONTAINING PROTEIN"/>
    <property type="match status" value="1"/>
</dbReference>
<dbReference type="SMART" id="SM01360">
    <property type="entry name" value="A2M"/>
    <property type="match status" value="1"/>
</dbReference>
<organism evidence="13 14">
    <name type="scientific">Edaphochlamys debaryana</name>
    <dbReference type="NCBI Taxonomy" id="47281"/>
    <lineage>
        <taxon>Eukaryota</taxon>
        <taxon>Viridiplantae</taxon>
        <taxon>Chlorophyta</taxon>
        <taxon>core chlorophytes</taxon>
        <taxon>Chlorophyceae</taxon>
        <taxon>CS clade</taxon>
        <taxon>Chlamydomonadales</taxon>
        <taxon>Chlamydomonadales incertae sedis</taxon>
        <taxon>Edaphochlamys</taxon>
    </lineage>
</organism>
<sequence>MLLALGLAAVLLSMPSAATRSLLAKPKVFLSKSLPLTVVVTTPVQLATGAASEPVFLSGKDTLTAVFSRPVIALGSDFAVPASQQKLAFTLDCPVPGKARWVTTSITRLDPDEDWPTDLDCEFKWSTGLTSYDGKIQIMFSYTVNLALLKAALKVYEGKGASGKAIAFEITPCQSPLPGTTLSLDVNTTCATVIPSGLKGDTLFNVLLPKGSRYHALAGPLGEALTVPFISLRPFSIMFSKVLGPDAWTGTHYRRLDLGLIHGLSDDTPIKAFAATVSLCEVVKGGCTPTPITVTAVNKGAARVSAPALKPATQYRISVAADAAVKDGFGQPLQASSLTFWTSFVDHAFGQPVGDSSNVMVFEPDAALTAWPIVTRGPPLPRPFGGDSGVMRAQKIESWTIDLTDDATKIKVAKMIFQYYGQNKHLSTVFGPAASALDIPAEYWSTNDQPADWAELALPLPGTATARLIATTSKSGTDNFYENRMLLTSTLSLSVVQAGGKVTAWVTDSRPSVGPVAGATVTFILYNPKSGPSTFEDGNLDPAVFTTCVTDKDGVCAISSLSPDDIGWSSLSAFATLNGQAAVLRDAGWVQPASSSDSLVGSLVADRLVVVPGDSLQVTAFVQATSPKGLALPPATWAVLRVSPGWTAADTTTTGTPSSVYGSKLPELPAPGRGLLAADGAEAALEGAKKRAPGLEAAAGALRGLKQATGRPGMDPMPCPDCGRPPVTVSQGPPVDYWVKLDGATGSIHAEIPVPASAQLQKYNLQLLLPTGGVAPASGPKPDTLDYFSNVPGAALEFTAADPRPPTAELLLTVPPWVLPTGSVTIRVALVSYIGAAVDASRVKLNWRHTNAGGYVYVTSDVSGMASTTVDLGALPAINQTKAYDTLFVDAEWIGPTRERITAAKTVTIADGPAKVTLERSLATSLPGTAFSVSATLVSNVDGQPLRRLPVAVTLKPHASGAACATTASCNVRSGDPFSAACQLALPCVGHFELEACATVPGTGGATEQVCGRSAVLGKNATEWTAAPLMADDQPFLTADKPSYAAGDVATLTFQNPYPSARVLLLWGNDYGLRIQALPAGPGVPQGLVSLSVGPLGPECLGGCTVTAVLDAPRAPPSALPLPPADQLRVSKLYDPRGPRSHAMSLQLSVVAANSLAVEAKVAAAGGSSIKDVDGTTVLAVEPGTETQITVSVHGASKPVEVTLYAVDKAFLDLLPYDLPEPEKNLVLKLAADMQARFVSYGLDSYRVAPGAVRALYDKLIARLTGLDPWLPVDTTVIPSRGSFWWGWGDCFPRAVDADDADYMARFYTPITYGNMYGYGPACDDVQYRPPVSEVDDKTRDDDEGDNSDALGFLRDSAQFKVTPLAASQLTGPDGKTTFVFKAPQKLGTYVIRAFAADGPAAKYGSAQTKLAVKRQLSLTPSVPRFARVGDEFEAGVVVTVGSTPVNIRVTIQIAQPDDAPLTLLGLRTKTVSFTAGGGLQKEIRFTLTGIEIGVAGLTFLASDGQPGGARDALSLDLAVHGQQADVWVATSFALAATPPSADADEVQWQEGLALPDAVPRSGGLTLTAGVGHYPAIAAVYDALLKTEPDRIEPFAHPAMLWATLPRILKDYGQTASVEQTAAIEKGYKNLNTLTSDSWGLMWSLPERFSWQQTRADTVLNLWASFLATLYHDPSDPFAPFDGAWGTLYDVLLPKWTNAVMNEVLKDAQQSRWQTSQPYGDFNTLAWLYLSAPSNWLDLIMVTDEIKTDLSLASLFAAAPKQSRQTRVLIALVALKTGSEAALVTAVANEVTSALRTQGRTTYVAAGPGSASASPYEDQSLCLLLLLRAGATHQLVPKLAAYVANPVPSTSYSIFSYMPSYYGQGLAAAVLSEYDKKRGSAKPDVDLKADANDLVVLEGSFRVGGNLSPISNTTAWEDIPPPPAGSPSELNFQVTGSGEVSVAAALRFVPSALLAFPSYRGVYVEAALQMVDPLSGGPTGRRVTAVPLASVVALTVQLTTPDDLAAVTLSVMMPAGLEPLDPNLQTGVSSGCGAGAVEASVWGSFYRWWWWPVCPAQETRPSVVTFNWMRLSAGTSSVTVYAVAASVGKFVVPPIRAWADDQPELMGMTAGSSVTVCADCAGPAYGTPPAPPLPCPGDCSGHGTCNLKTGRCRCDGGWTRADCSRAVA</sequence>
<evidence type="ECO:0000256" key="3">
    <source>
        <dbReference type="ARBA" id="ARBA00022525"/>
    </source>
</evidence>
<keyword evidence="4" id="KW-0645">Protease</keyword>
<dbReference type="Proteomes" id="UP000612055">
    <property type="component" value="Unassembled WGS sequence"/>
</dbReference>
<evidence type="ECO:0000259" key="12">
    <source>
        <dbReference type="PROSITE" id="PS50026"/>
    </source>
</evidence>
<evidence type="ECO:0000256" key="7">
    <source>
        <dbReference type="ARBA" id="ARBA00022801"/>
    </source>
</evidence>
<evidence type="ECO:0000256" key="6">
    <source>
        <dbReference type="ARBA" id="ARBA00022729"/>
    </source>
</evidence>
<evidence type="ECO:0000256" key="11">
    <source>
        <dbReference type="SAM" id="SignalP"/>
    </source>
</evidence>
<dbReference type="GO" id="GO:0005576">
    <property type="term" value="C:extracellular region"/>
    <property type="evidence" value="ECO:0007669"/>
    <property type="project" value="UniProtKB-SubCell"/>
</dbReference>
<dbReference type="PROSITE" id="PS01186">
    <property type="entry name" value="EGF_2"/>
    <property type="match status" value="1"/>
</dbReference>
<proteinExistence type="predicted"/>
<dbReference type="Pfam" id="PF23106">
    <property type="entry name" value="EGF_Teneurin"/>
    <property type="match status" value="1"/>
</dbReference>
<comment type="cofactor">
    <cofactor evidence="1">
        <name>Zn(2+)</name>
        <dbReference type="ChEBI" id="CHEBI:29105"/>
    </cofactor>
</comment>
<dbReference type="Pfam" id="PF17973">
    <property type="entry name" value="bMG10"/>
    <property type="match status" value="1"/>
</dbReference>
<evidence type="ECO:0000256" key="2">
    <source>
        <dbReference type="ARBA" id="ARBA00004613"/>
    </source>
</evidence>
<protein>
    <recommendedName>
        <fullName evidence="12">EGF-like domain-containing protein</fullName>
    </recommendedName>
</protein>
<comment type="caution">
    <text evidence="13">The sequence shown here is derived from an EMBL/GenBank/DDBJ whole genome shotgun (WGS) entry which is preliminary data.</text>
</comment>
<feature type="disulfide bond" evidence="10">
    <location>
        <begin position="2154"/>
        <end position="2163"/>
    </location>
</feature>